<dbReference type="RefSeq" id="XP_020098410.1">
    <property type="nucleotide sequence ID" value="XM_020242821.1"/>
</dbReference>
<sequence length="126" mass="14075">MASGSSKSSSRSTAGSQWTAKQNKTFERALAVYDKDTPDVARAVGGKTPEEVKQHYEKLVRDVQQIESGRVPFPAYTSYSYSREGNTAANEEESGRQTSEQMQQQDKANEPFSVKDVRQLDYANML</sequence>
<dbReference type="Gene3D" id="1.10.10.60">
    <property type="entry name" value="Homeodomain-like"/>
    <property type="match status" value="1"/>
</dbReference>
<dbReference type="PROSITE" id="PS51293">
    <property type="entry name" value="SANT"/>
    <property type="match status" value="1"/>
</dbReference>
<dbReference type="GO" id="GO:0003700">
    <property type="term" value="F:DNA-binding transcription factor activity"/>
    <property type="evidence" value="ECO:0007669"/>
    <property type="project" value="InterPro"/>
</dbReference>
<dbReference type="InterPro" id="IPR044636">
    <property type="entry name" value="RADIALIS-like"/>
</dbReference>
<dbReference type="AlphaFoldDB" id="A0A6P5FZJ0"/>
<feature type="compositionally biased region" description="Polar residues" evidence="5">
    <location>
        <begin position="77"/>
        <end position="89"/>
    </location>
</feature>
<feature type="compositionally biased region" description="Low complexity" evidence="5">
    <location>
        <begin position="1"/>
        <end position="16"/>
    </location>
</feature>
<dbReference type="PANTHER" id="PTHR43952:SF75">
    <property type="entry name" value="PROTEIN RADIALIS-LIKE 6"/>
    <property type="match status" value="1"/>
</dbReference>
<comment type="subcellular location">
    <subcellularLocation>
        <location evidence="1">Nucleus</location>
    </subcellularLocation>
</comment>
<dbReference type="GO" id="GO:0005634">
    <property type="term" value="C:nucleus"/>
    <property type="evidence" value="ECO:0007669"/>
    <property type="project" value="UniProtKB-SubCell"/>
</dbReference>
<evidence type="ECO:0000259" key="6">
    <source>
        <dbReference type="PROSITE" id="PS51293"/>
    </source>
</evidence>
<reference evidence="7" key="1">
    <citation type="journal article" date="2015" name="Nat. Genet.">
        <title>The pineapple genome and the evolution of CAM photosynthesis.</title>
        <authorList>
            <person name="Ming R."/>
            <person name="VanBuren R."/>
            <person name="Wai C.M."/>
            <person name="Tang H."/>
            <person name="Schatz M.C."/>
            <person name="Bowers J.E."/>
            <person name="Lyons E."/>
            <person name="Wang M.L."/>
            <person name="Chen J."/>
            <person name="Biggers E."/>
            <person name="Zhang J."/>
            <person name="Huang L."/>
            <person name="Zhang L."/>
            <person name="Miao W."/>
            <person name="Zhang J."/>
            <person name="Ye Z."/>
            <person name="Miao C."/>
            <person name="Lin Z."/>
            <person name="Wang H."/>
            <person name="Zhou H."/>
            <person name="Yim W.C."/>
            <person name="Priest H.D."/>
            <person name="Zheng C."/>
            <person name="Woodhouse M."/>
            <person name="Edger P.P."/>
            <person name="Guyot R."/>
            <person name="Guo H.B."/>
            <person name="Guo H."/>
            <person name="Zheng G."/>
            <person name="Singh R."/>
            <person name="Sharma A."/>
            <person name="Min X."/>
            <person name="Zheng Y."/>
            <person name="Lee H."/>
            <person name="Gurtowski J."/>
            <person name="Sedlazeck F.J."/>
            <person name="Harkess A."/>
            <person name="McKain M.R."/>
            <person name="Liao Z."/>
            <person name="Fang J."/>
            <person name="Liu J."/>
            <person name="Zhang X."/>
            <person name="Zhang Q."/>
            <person name="Hu W."/>
            <person name="Qin Y."/>
            <person name="Wang K."/>
            <person name="Chen L.Y."/>
            <person name="Shirley N."/>
            <person name="Lin Y.R."/>
            <person name="Liu L.Y."/>
            <person name="Hernandez A.G."/>
            <person name="Wright C.L."/>
            <person name="Bulone V."/>
            <person name="Tuskan G.A."/>
            <person name="Heath K."/>
            <person name="Zee F."/>
            <person name="Moore P.H."/>
            <person name="Sunkar R."/>
            <person name="Leebens-Mack J.H."/>
            <person name="Mockler T."/>
            <person name="Bennetzen J.L."/>
            <person name="Freeling M."/>
            <person name="Sankoff D."/>
            <person name="Paterson A.H."/>
            <person name="Zhu X."/>
            <person name="Yang X."/>
            <person name="Smith J.A."/>
            <person name="Cushman J.C."/>
            <person name="Paull R.E."/>
            <person name="Yu Q."/>
        </authorList>
    </citation>
    <scope>NUCLEOTIDE SEQUENCE [LARGE SCALE GENOMIC DNA]</scope>
    <source>
        <strain evidence="7">cv. F153</strain>
    </source>
</reference>
<accession>A0A6P5FZJ0</accession>
<dbReference type="InterPro" id="IPR001005">
    <property type="entry name" value="SANT/Myb"/>
</dbReference>
<evidence type="ECO:0000256" key="2">
    <source>
        <dbReference type="ARBA" id="ARBA00023015"/>
    </source>
</evidence>
<dbReference type="Proteomes" id="UP000515123">
    <property type="component" value="Linkage group 11"/>
</dbReference>
<evidence type="ECO:0000256" key="5">
    <source>
        <dbReference type="SAM" id="MobiDB-lite"/>
    </source>
</evidence>
<feature type="compositionally biased region" description="Polar residues" evidence="5">
    <location>
        <begin position="96"/>
        <end position="106"/>
    </location>
</feature>
<dbReference type="FunFam" id="1.10.10.60:FF:000154">
    <property type="entry name" value="Transcription factor SRM1"/>
    <property type="match status" value="1"/>
</dbReference>
<feature type="compositionally biased region" description="Basic and acidic residues" evidence="5">
    <location>
        <begin position="107"/>
        <end position="116"/>
    </location>
</feature>
<dbReference type="OrthoDB" id="118550at2759"/>
<evidence type="ECO:0000313" key="8">
    <source>
        <dbReference type="RefSeq" id="XP_020098410.1"/>
    </source>
</evidence>
<feature type="region of interest" description="Disordered" evidence="5">
    <location>
        <begin position="1"/>
        <end position="21"/>
    </location>
</feature>
<dbReference type="PANTHER" id="PTHR43952">
    <property type="entry name" value="MYB FAMILY TRANSCRIPTION FACTOR-RELATED"/>
    <property type="match status" value="1"/>
</dbReference>
<dbReference type="InterPro" id="IPR017884">
    <property type="entry name" value="SANT_dom"/>
</dbReference>
<evidence type="ECO:0000256" key="3">
    <source>
        <dbReference type="ARBA" id="ARBA00023163"/>
    </source>
</evidence>
<dbReference type="CDD" id="cd00167">
    <property type="entry name" value="SANT"/>
    <property type="match status" value="1"/>
</dbReference>
<dbReference type="GeneID" id="109717148"/>
<reference evidence="8" key="2">
    <citation type="submission" date="2025-08" db="UniProtKB">
        <authorList>
            <consortium name="RefSeq"/>
        </authorList>
    </citation>
    <scope>IDENTIFICATION</scope>
    <source>
        <tissue evidence="8">Leaf</tissue>
    </source>
</reference>
<keyword evidence="7" id="KW-1185">Reference proteome</keyword>
<feature type="domain" description="SANT" evidence="6">
    <location>
        <begin position="13"/>
        <end position="64"/>
    </location>
</feature>
<protein>
    <submittedName>
        <fullName evidence="8">Protein RADIALIS-like 3</fullName>
    </submittedName>
</protein>
<dbReference type="SUPFAM" id="SSF46689">
    <property type="entry name" value="Homeodomain-like"/>
    <property type="match status" value="1"/>
</dbReference>
<feature type="region of interest" description="Disordered" evidence="5">
    <location>
        <begin position="77"/>
        <end position="116"/>
    </location>
</feature>
<name>A0A6P5FZJ0_ANACO</name>
<keyword evidence="2" id="KW-0805">Transcription regulation</keyword>
<dbReference type="InterPro" id="IPR009057">
    <property type="entry name" value="Homeodomain-like_sf"/>
</dbReference>
<organism evidence="7 8">
    <name type="scientific">Ananas comosus</name>
    <name type="common">Pineapple</name>
    <name type="synonym">Ananas ananas</name>
    <dbReference type="NCBI Taxonomy" id="4615"/>
    <lineage>
        <taxon>Eukaryota</taxon>
        <taxon>Viridiplantae</taxon>
        <taxon>Streptophyta</taxon>
        <taxon>Embryophyta</taxon>
        <taxon>Tracheophyta</taxon>
        <taxon>Spermatophyta</taxon>
        <taxon>Magnoliopsida</taxon>
        <taxon>Liliopsida</taxon>
        <taxon>Poales</taxon>
        <taxon>Bromeliaceae</taxon>
        <taxon>Bromelioideae</taxon>
        <taxon>Ananas</taxon>
    </lineage>
</organism>
<gene>
    <name evidence="8" type="primary">LOC109717148</name>
</gene>
<evidence type="ECO:0000256" key="4">
    <source>
        <dbReference type="ARBA" id="ARBA00023242"/>
    </source>
</evidence>
<evidence type="ECO:0000256" key="1">
    <source>
        <dbReference type="ARBA" id="ARBA00004123"/>
    </source>
</evidence>
<keyword evidence="4" id="KW-0539">Nucleus</keyword>
<evidence type="ECO:0000313" key="7">
    <source>
        <dbReference type="Proteomes" id="UP000515123"/>
    </source>
</evidence>
<proteinExistence type="predicted"/>
<keyword evidence="3" id="KW-0804">Transcription</keyword>